<organism evidence="1 2">
    <name type="scientific">candidate division WOR-3 bacterium RBG_13_43_14</name>
    <dbReference type="NCBI Taxonomy" id="1802590"/>
    <lineage>
        <taxon>Bacteria</taxon>
        <taxon>Bacteria division WOR-3</taxon>
    </lineage>
</organism>
<dbReference type="Proteomes" id="UP000177025">
    <property type="component" value="Unassembled WGS sequence"/>
</dbReference>
<sequence length="202" mass="21806">MKKLVLSLALVLLIIGCGGEKAVFPLTVGNEWTYGLSVITETTDTSGVVADTMTATTTSQINSETTLDDSTAAFENISSMEYDDTLMTDFTDTSYVVETDDYILGYDSKSDTEPDTLFVLPVEEGNTWAQNSTTTAVVLGKEDVTVPAGTYNDCWEIGYITTGETTYTYYAPGTGNVKSYLVIGDTLTTVETTTELESVTIE</sequence>
<dbReference type="EMBL" id="MEUM01000166">
    <property type="protein sequence ID" value="OGC38800.1"/>
    <property type="molecule type" value="Genomic_DNA"/>
</dbReference>
<proteinExistence type="predicted"/>
<comment type="caution">
    <text evidence="1">The sequence shown here is derived from an EMBL/GenBank/DDBJ whole genome shotgun (WGS) entry which is preliminary data.</text>
</comment>
<reference evidence="1 2" key="1">
    <citation type="journal article" date="2016" name="Nat. Commun.">
        <title>Thousands of microbial genomes shed light on interconnected biogeochemical processes in an aquifer system.</title>
        <authorList>
            <person name="Anantharaman K."/>
            <person name="Brown C.T."/>
            <person name="Hug L.A."/>
            <person name="Sharon I."/>
            <person name="Castelle C.J."/>
            <person name="Probst A.J."/>
            <person name="Thomas B.C."/>
            <person name="Singh A."/>
            <person name="Wilkins M.J."/>
            <person name="Karaoz U."/>
            <person name="Brodie E.L."/>
            <person name="Williams K.H."/>
            <person name="Hubbard S.S."/>
            <person name="Banfield J.F."/>
        </authorList>
    </citation>
    <scope>NUCLEOTIDE SEQUENCE [LARGE SCALE GENOMIC DNA]</scope>
</reference>
<dbReference type="Gene3D" id="2.40.360.20">
    <property type="match status" value="1"/>
</dbReference>
<gene>
    <name evidence="1" type="ORF">A2Y85_08045</name>
</gene>
<name>A0A1F4U1S6_UNCW3</name>
<accession>A0A1F4U1S6</accession>
<evidence type="ECO:0000313" key="1">
    <source>
        <dbReference type="EMBL" id="OGC38800.1"/>
    </source>
</evidence>
<dbReference type="AlphaFoldDB" id="A0A1F4U1S6"/>
<dbReference type="PROSITE" id="PS51257">
    <property type="entry name" value="PROKAR_LIPOPROTEIN"/>
    <property type="match status" value="1"/>
</dbReference>
<protein>
    <submittedName>
        <fullName evidence="1">Uncharacterized protein</fullName>
    </submittedName>
</protein>
<evidence type="ECO:0000313" key="2">
    <source>
        <dbReference type="Proteomes" id="UP000177025"/>
    </source>
</evidence>